<dbReference type="PROSITE" id="PS51257">
    <property type="entry name" value="PROKAR_LIPOPROTEIN"/>
    <property type="match status" value="1"/>
</dbReference>
<sequence length="326" mass="35554">MRRSPALPALAATAVALVLAGCTGGTSAASADDDGPMTAFFEKVGGSYEDEDFEKQQREVEELVATCMAEQGFEYSPNDPSSSRGMDPDDIPEWDSKEYALQFGYGATTSDELYGGSEEWVDPNADYIASMSEGEQTAFYEALWGASPEVDPEADPDAEVEYNWEDGGCQGKASHEVYEQDQIWDDPAFEAMSEEMNSEYETLADDPALGEAQAEWAACITKAGYDYASPDEAQQSIFDELNALYEAAAPDPEAEPDPEASYEPDEAAMAELKKKEMALAAADYECKESSGYIKAQKTASRALEDRLWEKYGEQLEAIAAKRTPAK</sequence>
<evidence type="ECO:0000313" key="3">
    <source>
        <dbReference type="EMBL" id="MBD7918448.1"/>
    </source>
</evidence>
<dbReference type="RefSeq" id="WP_191782594.1">
    <property type="nucleotide sequence ID" value="NZ_JACSQV010000006.1"/>
</dbReference>
<keyword evidence="2" id="KW-0732">Signal</keyword>
<gene>
    <name evidence="3" type="ORF">H9657_09180</name>
</gene>
<feature type="region of interest" description="Disordered" evidence="1">
    <location>
        <begin position="71"/>
        <end position="93"/>
    </location>
</feature>
<evidence type="ECO:0000256" key="2">
    <source>
        <dbReference type="SAM" id="SignalP"/>
    </source>
</evidence>
<organism evidence="3 4">
    <name type="scientific">Cellulomonas avistercoris</name>
    <dbReference type="NCBI Taxonomy" id="2762242"/>
    <lineage>
        <taxon>Bacteria</taxon>
        <taxon>Bacillati</taxon>
        <taxon>Actinomycetota</taxon>
        <taxon>Actinomycetes</taxon>
        <taxon>Micrococcales</taxon>
        <taxon>Cellulomonadaceae</taxon>
        <taxon>Cellulomonas</taxon>
    </lineage>
</organism>
<feature type="chain" id="PRO_5047288392" evidence="2">
    <location>
        <begin position="32"/>
        <end position="326"/>
    </location>
</feature>
<evidence type="ECO:0000313" key="4">
    <source>
        <dbReference type="Proteomes" id="UP000604241"/>
    </source>
</evidence>
<accession>A0ABR8QDF2</accession>
<dbReference type="Proteomes" id="UP000604241">
    <property type="component" value="Unassembled WGS sequence"/>
</dbReference>
<reference evidence="3 4" key="1">
    <citation type="submission" date="2020-08" db="EMBL/GenBank/DDBJ databases">
        <title>A Genomic Blueprint of the Chicken Gut Microbiome.</title>
        <authorList>
            <person name="Gilroy R."/>
            <person name="Ravi A."/>
            <person name="Getino M."/>
            <person name="Pursley I."/>
            <person name="Horton D.L."/>
            <person name="Alikhan N.-F."/>
            <person name="Baker D."/>
            <person name="Gharbi K."/>
            <person name="Hall N."/>
            <person name="Watson M."/>
            <person name="Adriaenssens E.M."/>
            <person name="Foster-Nyarko E."/>
            <person name="Jarju S."/>
            <person name="Secka A."/>
            <person name="Antonio M."/>
            <person name="Oren A."/>
            <person name="Chaudhuri R."/>
            <person name="La Ragione R.M."/>
            <person name="Hildebrand F."/>
            <person name="Pallen M.J."/>
        </authorList>
    </citation>
    <scope>NUCLEOTIDE SEQUENCE [LARGE SCALE GENOMIC DNA]</scope>
    <source>
        <strain evidence="3 4">Sa3CUA2</strain>
    </source>
</reference>
<evidence type="ECO:0000256" key="1">
    <source>
        <dbReference type="SAM" id="MobiDB-lite"/>
    </source>
</evidence>
<protein>
    <submittedName>
        <fullName evidence="3">Uncharacterized protein</fullName>
    </submittedName>
</protein>
<feature type="signal peptide" evidence="2">
    <location>
        <begin position="1"/>
        <end position="31"/>
    </location>
</feature>
<dbReference type="EMBL" id="JACSQV010000006">
    <property type="protein sequence ID" value="MBD7918448.1"/>
    <property type="molecule type" value="Genomic_DNA"/>
</dbReference>
<comment type="caution">
    <text evidence="3">The sequence shown here is derived from an EMBL/GenBank/DDBJ whole genome shotgun (WGS) entry which is preliminary data.</text>
</comment>
<name>A0ABR8QDF2_9CELL</name>
<proteinExistence type="predicted"/>
<keyword evidence="4" id="KW-1185">Reference proteome</keyword>